<name>A0A1D9PS53_SCLS1</name>
<dbReference type="Proteomes" id="UP000177798">
    <property type="component" value="Chromosome 1"/>
</dbReference>
<dbReference type="EMBL" id="CP017814">
    <property type="protein sequence ID" value="APA05490.1"/>
    <property type="molecule type" value="Genomic_DNA"/>
</dbReference>
<feature type="compositionally biased region" description="Basic and acidic residues" evidence="1">
    <location>
        <begin position="53"/>
        <end position="67"/>
    </location>
</feature>
<proteinExistence type="predicted"/>
<sequence>MDSYLPPPAYSETYESPRPRDGTQASQIRRKPLTPRLETATSSESDIFTSTKHGYDIQGNRKTDEHGSINYAPASLSQSQADSLKIANFKTLQITQTSTNIQRTISSSATPVDLPPTKSPSIITTKTSSDTSSTAISSSYITSAYREARHFAGGLITHPSESTKHYSILRHSHGLVFYQGSSTTLAISIFSDAPLPAGRQVWLQNKGWSGNTGMRLKAFVGSNSNWLNVTPKMCISTEQIKESDERAWQRDIKNFLKKTKYPNHILRETLIIRIPVEASDGYFHLVLCSDEQKKVLCPSPVFRIISASTSPSSIRGASLSTLPLELGAMAMSTYANKTIGRMITPVTNAAEKIAHPFMPSPARKEAARTLYAKSGMMGDMIKSSIADGNIRYHEMRNFSYYQARNGDNETGPKPPYPISFTARAEMQIRETGGKEEDDEFTMPAMKLSGIAFHISHQLHGHYFAWTRQHAMRGHENTHVNTWSQSVISSLPMQASDLQKATITEASKRIFKIHFISEFFEARTYDAKLVDVRIMGFLRPDYDTAHLYNHSHSHYHSGNDTDTDTIREEELIASINDILYTRQILENPIFAPEVQDARSWDGDVRGRVVEGYAELRVRAQRGVDGVLGGRMGVRGGGDRLRDAGVGVGGFFVVR</sequence>
<feature type="compositionally biased region" description="Low complexity" evidence="1">
    <location>
        <begin position="119"/>
        <end position="128"/>
    </location>
</feature>
<feature type="region of interest" description="Disordered" evidence="1">
    <location>
        <begin position="108"/>
        <end position="128"/>
    </location>
</feature>
<feature type="compositionally biased region" description="Polar residues" evidence="1">
    <location>
        <begin position="39"/>
        <end position="52"/>
    </location>
</feature>
<feature type="region of interest" description="Disordered" evidence="1">
    <location>
        <begin position="1"/>
        <end position="69"/>
    </location>
</feature>
<accession>A0A1D9PS53</accession>
<organism evidence="2 3">
    <name type="scientific">Sclerotinia sclerotiorum (strain ATCC 18683 / 1980 / Ss-1)</name>
    <name type="common">White mold</name>
    <name type="synonym">Whetzelinia sclerotiorum</name>
    <dbReference type="NCBI Taxonomy" id="665079"/>
    <lineage>
        <taxon>Eukaryota</taxon>
        <taxon>Fungi</taxon>
        <taxon>Dikarya</taxon>
        <taxon>Ascomycota</taxon>
        <taxon>Pezizomycotina</taxon>
        <taxon>Leotiomycetes</taxon>
        <taxon>Helotiales</taxon>
        <taxon>Sclerotiniaceae</taxon>
        <taxon>Sclerotinia</taxon>
    </lineage>
</organism>
<dbReference type="VEuPathDB" id="FungiDB:sscle_01g002600"/>
<gene>
    <name evidence="2" type="ORF">sscle_01g002600</name>
</gene>
<evidence type="ECO:0000313" key="3">
    <source>
        <dbReference type="Proteomes" id="UP000177798"/>
    </source>
</evidence>
<reference evidence="3" key="1">
    <citation type="journal article" date="2017" name="Genome Biol. Evol.">
        <title>The complete genome sequence of the phytopathogenic fungus Sclerotinia sclerotiorum reveals insights into the genome architecture of broad host range pathogens.</title>
        <authorList>
            <person name="Derbyshire M."/>
            <person name="Denton-Giles M."/>
            <person name="Hegedus D."/>
            <person name="Seifbarghy S."/>
            <person name="Rollins J."/>
            <person name="van Kan J."/>
            <person name="Seidl M.F."/>
            <person name="Faino L."/>
            <person name="Mbengue M."/>
            <person name="Navaud O."/>
            <person name="Raffaele S."/>
            <person name="Hammond-Kosack K."/>
            <person name="Heard S."/>
            <person name="Oliver R."/>
        </authorList>
    </citation>
    <scope>NUCLEOTIDE SEQUENCE [LARGE SCALE GENOMIC DNA]</scope>
    <source>
        <strain evidence="3">ATCC 18683 / 1980 / Ss-1</strain>
    </source>
</reference>
<evidence type="ECO:0000256" key="1">
    <source>
        <dbReference type="SAM" id="MobiDB-lite"/>
    </source>
</evidence>
<protein>
    <submittedName>
        <fullName evidence="2">Uncharacterized protein</fullName>
    </submittedName>
</protein>
<dbReference type="AlphaFoldDB" id="A0A1D9PS53"/>
<evidence type="ECO:0000313" key="2">
    <source>
        <dbReference type="EMBL" id="APA05490.1"/>
    </source>
</evidence>
<dbReference type="OrthoDB" id="276388at2759"/>